<dbReference type="EMBL" id="CP015079">
    <property type="protein sequence ID" value="ANH36713.1"/>
    <property type="molecule type" value="Genomic_DNA"/>
</dbReference>
<keyword evidence="1" id="KW-0812">Transmembrane</keyword>
<feature type="transmembrane region" description="Helical" evidence="1">
    <location>
        <begin position="37"/>
        <end position="57"/>
    </location>
</feature>
<reference evidence="2 3" key="1">
    <citation type="submission" date="2016-03" db="EMBL/GenBank/DDBJ databases">
        <title>Complete genome sequence of a soil Actinobacterium, Nocardioides dokdonensis FR1436.</title>
        <authorList>
            <person name="Kwon S.-K."/>
            <person name="Kim K."/>
            <person name="Kim J.F."/>
        </authorList>
    </citation>
    <scope>NUCLEOTIDE SEQUENCE [LARGE SCALE GENOMIC DNA]</scope>
    <source>
        <strain evidence="2 3">FR1436</strain>
    </source>
</reference>
<dbReference type="STRING" id="1300347.I601_0260"/>
<organism evidence="2 3">
    <name type="scientific">Nocardioides dokdonensis FR1436</name>
    <dbReference type="NCBI Taxonomy" id="1300347"/>
    <lineage>
        <taxon>Bacteria</taxon>
        <taxon>Bacillati</taxon>
        <taxon>Actinomycetota</taxon>
        <taxon>Actinomycetes</taxon>
        <taxon>Propionibacteriales</taxon>
        <taxon>Nocardioidaceae</taxon>
        <taxon>Nocardioides</taxon>
    </lineage>
</organism>
<keyword evidence="1" id="KW-0472">Membrane</keyword>
<dbReference type="Proteomes" id="UP000077868">
    <property type="component" value="Chromosome"/>
</dbReference>
<accession>A0A1A9GGG8</accession>
<evidence type="ECO:0000313" key="3">
    <source>
        <dbReference type="Proteomes" id="UP000077868"/>
    </source>
</evidence>
<keyword evidence="1" id="KW-1133">Transmembrane helix</keyword>
<keyword evidence="3" id="KW-1185">Reference proteome</keyword>
<evidence type="ECO:0000256" key="1">
    <source>
        <dbReference type="SAM" id="Phobius"/>
    </source>
</evidence>
<dbReference type="AlphaFoldDB" id="A0A1A9GGG8"/>
<gene>
    <name evidence="2" type="ORF">I601_0260</name>
</gene>
<name>A0A1A9GGG8_9ACTN</name>
<evidence type="ECO:0000313" key="2">
    <source>
        <dbReference type="EMBL" id="ANH36713.1"/>
    </source>
</evidence>
<sequence length="190" mass="19974">MNDRLTSMMVHSVDRVPVSAAPLAEIQRAGRRRRRGAVALATIAVLTAGGAGATALARLGDPAAAPAPAGPGGQVDSGVPVLLDDSAFEVGVDRPRGADVLRGELRSTMDDRCLVVGEGRHSLHWPHEWTGRTFDDGRFVLYDQHGAEVAEVGDRVVLAGVLSGPAEWSGDQVCEPGVARVLQVESVRVE</sequence>
<protein>
    <submittedName>
        <fullName evidence="2">Uncharacterized protein</fullName>
    </submittedName>
</protein>
<proteinExistence type="predicted"/>
<dbReference type="KEGG" id="ndk:I601_0260"/>
<dbReference type="PATRIC" id="fig|1300347.3.peg.260"/>